<sequence>MGFKFRQRIKIAPGIHINIGKTGITSASIGKAGATLNVGKKGVKATAGIPGTGLSYTSGNLLAGQKNSTGKHSENVEEQAPERLGFFSESTLLEDGQEDIQPPRPLVMVLTHKQFRKLSTEEKKAFKSAGGKVKFSIGEKIFILSVIIFALGWLSDRHPPEKTNSSVTQEVKSSVNN</sequence>
<organism evidence="6">
    <name type="scientific">Salmonella enterica</name>
    <name type="common">Salmonella choleraesuis</name>
    <dbReference type="NCBI Taxonomy" id="28901"/>
    <lineage>
        <taxon>Bacteria</taxon>
        <taxon>Pseudomonadati</taxon>
        <taxon>Pseudomonadota</taxon>
        <taxon>Gammaproteobacteria</taxon>
        <taxon>Enterobacterales</taxon>
        <taxon>Enterobacteriaceae</taxon>
        <taxon>Salmonella</taxon>
    </lineage>
</organism>
<dbReference type="InterPro" id="IPR025330">
    <property type="entry name" value="DUF4236"/>
</dbReference>
<keyword evidence="1" id="KW-1133">Transmembrane helix</keyword>
<dbReference type="Pfam" id="PF14020">
    <property type="entry name" value="DUF4236"/>
    <property type="match status" value="1"/>
</dbReference>
<dbReference type="EMBL" id="RSUV01000025">
    <property type="protein sequence ID" value="MIV46493.1"/>
    <property type="molecule type" value="Genomic_DNA"/>
</dbReference>
<dbReference type="Proteomes" id="UP000885283">
    <property type="component" value="Unassembled WGS sequence"/>
</dbReference>
<evidence type="ECO:0000256" key="1">
    <source>
        <dbReference type="SAM" id="Phobius"/>
    </source>
</evidence>
<evidence type="ECO:0000313" key="5">
    <source>
        <dbReference type="EMBL" id="MIV46493.1"/>
    </source>
</evidence>
<reference evidence="5" key="2">
    <citation type="submission" date="2018-07" db="EMBL/GenBank/DDBJ databases">
        <authorList>
            <consortium name="GenomeTrakr network: Whole genome sequencing for foodborne pathogen traceback"/>
        </authorList>
    </citation>
    <scope>NUCLEOTIDE SEQUENCE [LARGE SCALE GENOMIC DNA]</scope>
    <source>
        <strain evidence="5">CFSAN048114</strain>
        <strain evidence="4">FLUFL-1338</strain>
        <strain evidence="3">FLUFL-367</strain>
    </source>
</reference>
<dbReference type="RefSeq" id="WP_070802478.1">
    <property type="nucleotide sequence ID" value="NZ_MLTE01000017.1"/>
</dbReference>
<feature type="transmembrane region" description="Helical" evidence="1">
    <location>
        <begin position="137"/>
        <end position="155"/>
    </location>
</feature>
<keyword evidence="1" id="KW-0472">Membrane</keyword>
<proteinExistence type="predicted"/>
<gene>
    <name evidence="5" type="ORF">A7E06_24100</name>
    <name evidence="6" type="ORF">A7S51_20860</name>
    <name evidence="4" type="ORF">KO51_20835</name>
    <name evidence="3" type="ORF">NL99_16230</name>
</gene>
<dbReference type="Proteomes" id="UP000839530">
    <property type="component" value="Unassembled WGS sequence"/>
</dbReference>
<accession>A0A3F3ITK2</accession>
<reference evidence="6" key="1">
    <citation type="submission" date="2016-09" db="EMBL/GenBank/DDBJ databases">
        <title>Whole genome sequencing of Salmonella enterica.</title>
        <authorList>
            <person name="Bell R."/>
        </authorList>
    </citation>
    <scope>NUCLEOTIDE SEQUENCE [LARGE SCALE GENOMIC DNA]</scope>
    <source>
        <strain evidence="6">CFSAN044929</strain>
    </source>
</reference>
<evidence type="ECO:0000313" key="3">
    <source>
        <dbReference type="EMBL" id="EAA8666513.1"/>
    </source>
</evidence>
<evidence type="ECO:0000313" key="6">
    <source>
        <dbReference type="EMBL" id="OHJ48339.1"/>
    </source>
</evidence>
<feature type="domain" description="DUF4236" evidence="2">
    <location>
        <begin position="3"/>
        <end position="57"/>
    </location>
</feature>
<evidence type="ECO:0000259" key="2">
    <source>
        <dbReference type="Pfam" id="PF14020"/>
    </source>
</evidence>
<name>A0A3F3ITK2_SALER</name>
<dbReference type="Proteomes" id="UP000839834">
    <property type="component" value="Unassembled WGS sequence"/>
</dbReference>
<comment type="caution">
    <text evidence="6">The sequence shown here is derived from an EMBL/GenBank/DDBJ whole genome shotgun (WGS) entry which is preliminary data.</text>
</comment>
<protein>
    <submittedName>
        <fullName evidence="3">DUF4236 domain-containing protein</fullName>
    </submittedName>
</protein>
<dbReference type="EMBL" id="RSMR01000028">
    <property type="protein sequence ID" value="MIK93895.1"/>
    <property type="molecule type" value="Genomic_DNA"/>
</dbReference>
<dbReference type="EMBL" id="AAACVH010000027">
    <property type="protein sequence ID" value="EAA8666513.1"/>
    <property type="molecule type" value="Genomic_DNA"/>
</dbReference>
<keyword evidence="1" id="KW-0812">Transmembrane</keyword>
<dbReference type="Proteomes" id="UP000866740">
    <property type="component" value="Unassembled WGS sequence"/>
</dbReference>
<dbReference type="AlphaFoldDB" id="A0A3F3ITK2"/>
<dbReference type="EMBL" id="MLTE01000017">
    <property type="protein sequence ID" value="OHJ48339.1"/>
    <property type="molecule type" value="Genomic_DNA"/>
</dbReference>
<evidence type="ECO:0000313" key="4">
    <source>
        <dbReference type="EMBL" id="MIK93895.1"/>
    </source>
</evidence>